<reference evidence="1 2" key="1">
    <citation type="submission" date="2016-03" db="EMBL/GenBank/DDBJ databases">
        <title>Trachymyrmex septentrionalis WGS genome.</title>
        <authorList>
            <person name="Nygaard S."/>
            <person name="Hu H."/>
            <person name="Boomsma J."/>
            <person name="Zhang G."/>
        </authorList>
    </citation>
    <scope>NUCLEOTIDE SEQUENCE [LARGE SCALE GENOMIC DNA]</scope>
    <source>
        <strain evidence="1">Tsep2-gDNA-1</strain>
        <tissue evidence="1">Whole body</tissue>
    </source>
</reference>
<evidence type="ECO:0000313" key="2">
    <source>
        <dbReference type="Proteomes" id="UP000078541"/>
    </source>
</evidence>
<organism evidence="1 2">
    <name type="scientific">Trachymyrmex septentrionalis</name>
    <dbReference type="NCBI Taxonomy" id="34720"/>
    <lineage>
        <taxon>Eukaryota</taxon>
        <taxon>Metazoa</taxon>
        <taxon>Ecdysozoa</taxon>
        <taxon>Arthropoda</taxon>
        <taxon>Hexapoda</taxon>
        <taxon>Insecta</taxon>
        <taxon>Pterygota</taxon>
        <taxon>Neoptera</taxon>
        <taxon>Endopterygota</taxon>
        <taxon>Hymenoptera</taxon>
        <taxon>Apocrita</taxon>
        <taxon>Aculeata</taxon>
        <taxon>Formicoidea</taxon>
        <taxon>Formicidae</taxon>
        <taxon>Myrmicinae</taxon>
        <taxon>Trachymyrmex</taxon>
    </lineage>
</organism>
<name>A0A151JZX1_9HYME</name>
<gene>
    <name evidence="1" type="ORF">ALC56_02867</name>
</gene>
<dbReference type="EMBL" id="KQ981323">
    <property type="protein sequence ID" value="KYN42708.1"/>
    <property type="molecule type" value="Genomic_DNA"/>
</dbReference>
<protein>
    <submittedName>
        <fullName evidence="1">Uncharacterized protein</fullName>
    </submittedName>
</protein>
<accession>A0A151JZX1</accession>
<dbReference type="Proteomes" id="UP000078541">
    <property type="component" value="Unassembled WGS sequence"/>
</dbReference>
<dbReference type="AlphaFoldDB" id="A0A151JZX1"/>
<keyword evidence="2" id="KW-1185">Reference proteome</keyword>
<evidence type="ECO:0000313" key="1">
    <source>
        <dbReference type="EMBL" id="KYN42708.1"/>
    </source>
</evidence>
<proteinExistence type="predicted"/>
<sequence>MDQDSDEKVLSDDIGYASDLSEHNTDHAEKFVPSPEIRALNGRTKHCMIQCYYTTGGILNVCATCMIHLADTDCRNVSLLERVRDAVKRHVSVKVNTTFNGELATNNIRANKSIITKNIEIYQYTDLREWYEQHITEATLTSLEEFQERDSGWALSRILNDYQCEQTKSHARGMLYQSAMGNYT</sequence>